<organism evidence="1">
    <name type="scientific">Lutzomyia longipalpis</name>
    <name type="common">Sand fly</name>
    <dbReference type="NCBI Taxonomy" id="7200"/>
    <lineage>
        <taxon>Eukaryota</taxon>
        <taxon>Metazoa</taxon>
        <taxon>Ecdysozoa</taxon>
        <taxon>Arthropoda</taxon>
        <taxon>Hexapoda</taxon>
        <taxon>Insecta</taxon>
        <taxon>Pterygota</taxon>
        <taxon>Neoptera</taxon>
        <taxon>Endopterygota</taxon>
        <taxon>Diptera</taxon>
        <taxon>Nematocera</taxon>
        <taxon>Psychodoidea</taxon>
        <taxon>Psychodidae</taxon>
        <taxon>Lutzomyia</taxon>
        <taxon>Lutzomyia</taxon>
    </lineage>
</organism>
<accession>A0A7G3B446</accession>
<reference evidence="1" key="1">
    <citation type="journal article" date="2020" name="BMC">
        <title>Leishmania infection induces a limited differential gene expression in the sand fly midgut.</title>
        <authorList>
            <person name="Coutinho-Abreu I.V."/>
            <person name="Serafim T.D."/>
            <person name="Meneses C."/>
            <person name="Kamhawi S."/>
            <person name="Oliveira F."/>
            <person name="Valenzuela J.G."/>
        </authorList>
    </citation>
    <scope>NUCLEOTIDE SEQUENCE</scope>
    <source>
        <strain evidence="1">Jacobina</strain>
        <tissue evidence="1">Midgut</tissue>
    </source>
</reference>
<sequence length="78" mass="9524">MCQSNPCLHYTKSQTNTDPWTFTKRNPSIWVAFLYVFICESIRIECFGIRIYLWVMVNAINWDRYESSLLNNMFRPWY</sequence>
<evidence type="ECO:0000313" key="1">
    <source>
        <dbReference type="EMBL" id="MBC1179695.1"/>
    </source>
</evidence>
<protein>
    <submittedName>
        <fullName evidence="1">Uncharacterized protein</fullName>
    </submittedName>
</protein>
<name>A0A7G3B446_LUTLO</name>
<dbReference type="EMBL" id="GITU01010992">
    <property type="protein sequence ID" value="MBC1179695.1"/>
    <property type="molecule type" value="Transcribed_RNA"/>
</dbReference>
<proteinExistence type="predicted"/>
<dbReference type="AlphaFoldDB" id="A0A7G3B446"/>